<keyword evidence="1" id="KW-1133">Transmembrane helix</keyword>
<evidence type="ECO:0000313" key="2">
    <source>
        <dbReference type="EnsemblMetazoa" id="AMEM017104-PA"/>
    </source>
</evidence>
<dbReference type="AlphaFoldDB" id="A0A182VLQ4"/>
<keyword evidence="3" id="KW-1185">Reference proteome</keyword>
<evidence type="ECO:0000313" key="3">
    <source>
        <dbReference type="Proteomes" id="UP000075903"/>
    </source>
</evidence>
<dbReference type="VEuPathDB" id="VectorBase:AMEM017104"/>
<dbReference type="EnsemblMetazoa" id="AMEM017104-RA">
    <property type="protein sequence ID" value="AMEM017104-PA"/>
    <property type="gene ID" value="AMEM017104"/>
</dbReference>
<name>A0A182VLQ4_ANOME</name>
<keyword evidence="1" id="KW-0472">Membrane</keyword>
<organism evidence="2 3">
    <name type="scientific">Anopheles merus</name>
    <name type="common">Mosquito</name>
    <dbReference type="NCBI Taxonomy" id="30066"/>
    <lineage>
        <taxon>Eukaryota</taxon>
        <taxon>Metazoa</taxon>
        <taxon>Ecdysozoa</taxon>
        <taxon>Arthropoda</taxon>
        <taxon>Hexapoda</taxon>
        <taxon>Insecta</taxon>
        <taxon>Pterygota</taxon>
        <taxon>Neoptera</taxon>
        <taxon>Endopterygota</taxon>
        <taxon>Diptera</taxon>
        <taxon>Nematocera</taxon>
        <taxon>Culicoidea</taxon>
        <taxon>Culicidae</taxon>
        <taxon>Anophelinae</taxon>
        <taxon>Anopheles</taxon>
    </lineage>
</organism>
<keyword evidence="1" id="KW-0812">Transmembrane</keyword>
<feature type="transmembrane region" description="Helical" evidence="1">
    <location>
        <begin position="63"/>
        <end position="83"/>
    </location>
</feature>
<reference evidence="2" key="1">
    <citation type="submission" date="2020-05" db="UniProtKB">
        <authorList>
            <consortium name="EnsemblMetazoa"/>
        </authorList>
    </citation>
    <scope>IDENTIFICATION</scope>
    <source>
        <strain evidence="2">MAF</strain>
    </source>
</reference>
<accession>A0A182VLQ4</accession>
<sequence length="140" mass="14591">MSCSEPPCVGRAEARLLCTGRLVKEKFCSWSSRSVLLSNSSPVVSAVPERLFTVASLATPPTVVADGVVTVGVAVVVLLLLAVHVRSVVSPEVDCPSCFAASLPGLSGALGCPSSGEGAIVRFRLRFHNRPVAEVYSAPR</sequence>
<protein>
    <submittedName>
        <fullName evidence="2">Uncharacterized protein</fullName>
    </submittedName>
</protein>
<proteinExistence type="predicted"/>
<dbReference type="Proteomes" id="UP000075903">
    <property type="component" value="Unassembled WGS sequence"/>
</dbReference>
<evidence type="ECO:0000256" key="1">
    <source>
        <dbReference type="SAM" id="Phobius"/>
    </source>
</evidence>